<gene>
    <name evidence="3" type="ORF">C1H84_08240</name>
</gene>
<dbReference type="AlphaFoldDB" id="A0A365YGT5"/>
<evidence type="ECO:0000313" key="4">
    <source>
        <dbReference type="Proteomes" id="UP000252167"/>
    </source>
</evidence>
<dbReference type="GO" id="GO:0015833">
    <property type="term" value="P:peptide transport"/>
    <property type="evidence" value="ECO:0007669"/>
    <property type="project" value="TreeGrafter"/>
</dbReference>
<dbReference type="Proteomes" id="UP000252167">
    <property type="component" value="Unassembled WGS sequence"/>
</dbReference>
<dbReference type="InterPro" id="IPR000914">
    <property type="entry name" value="SBP_5_dom"/>
</dbReference>
<comment type="caution">
    <text evidence="3">The sequence shown here is derived from an EMBL/GenBank/DDBJ whole genome shotgun (WGS) entry which is preliminary data.</text>
</comment>
<keyword evidence="4" id="KW-1185">Reference proteome</keyword>
<reference evidence="3 4" key="1">
    <citation type="submission" date="2018-01" db="EMBL/GenBank/DDBJ databases">
        <title>Glutamicibacter soli strain NHPC-3 Whole genome sequence and assembly.</title>
        <authorList>
            <person name="Choudhury P."/>
            <person name="Gupta D."/>
            <person name="Sengupta K."/>
            <person name="Jawed A."/>
            <person name="Sultana N."/>
            <person name="Saha P."/>
        </authorList>
    </citation>
    <scope>NUCLEOTIDE SEQUENCE [LARGE SCALE GENOMIC DNA]</scope>
    <source>
        <strain evidence="3 4">NHPC-3</strain>
    </source>
</reference>
<dbReference type="Gene3D" id="3.40.190.10">
    <property type="entry name" value="Periplasmic binding protein-like II"/>
    <property type="match status" value="1"/>
</dbReference>
<evidence type="ECO:0000313" key="3">
    <source>
        <dbReference type="EMBL" id="RBM01818.1"/>
    </source>
</evidence>
<dbReference type="Pfam" id="PF00496">
    <property type="entry name" value="SBP_bac_5"/>
    <property type="match status" value="1"/>
</dbReference>
<name>A0A365YGT5_9MICC</name>
<dbReference type="EMBL" id="POAF01000003">
    <property type="protein sequence ID" value="RBM01818.1"/>
    <property type="molecule type" value="Genomic_DNA"/>
</dbReference>
<dbReference type="CDD" id="cd08490">
    <property type="entry name" value="PBP2_NikA_DppA_OppA_like_3"/>
    <property type="match status" value="1"/>
</dbReference>
<proteinExistence type="predicted"/>
<dbReference type="SUPFAM" id="SSF53850">
    <property type="entry name" value="Periplasmic binding protein-like II"/>
    <property type="match status" value="1"/>
</dbReference>
<feature type="signal peptide" evidence="1">
    <location>
        <begin position="1"/>
        <end position="23"/>
    </location>
</feature>
<organism evidence="3 4">
    <name type="scientific">Glutamicibacter soli</name>
    <dbReference type="NCBI Taxonomy" id="453836"/>
    <lineage>
        <taxon>Bacteria</taxon>
        <taxon>Bacillati</taxon>
        <taxon>Actinomycetota</taxon>
        <taxon>Actinomycetes</taxon>
        <taxon>Micrococcales</taxon>
        <taxon>Micrococcaceae</taxon>
        <taxon>Glutamicibacter</taxon>
    </lineage>
</organism>
<evidence type="ECO:0000259" key="2">
    <source>
        <dbReference type="Pfam" id="PF00496"/>
    </source>
</evidence>
<protein>
    <submittedName>
        <fullName evidence="3">Peptide ABC transporter</fullName>
    </submittedName>
</protein>
<dbReference type="InterPro" id="IPR030678">
    <property type="entry name" value="Peptide/Ni-bd"/>
</dbReference>
<accession>A0A365YGT5</accession>
<dbReference type="GO" id="GO:0043190">
    <property type="term" value="C:ATP-binding cassette (ABC) transporter complex"/>
    <property type="evidence" value="ECO:0007669"/>
    <property type="project" value="InterPro"/>
</dbReference>
<feature type="chain" id="PRO_5039144101" evidence="1">
    <location>
        <begin position="24"/>
        <end position="514"/>
    </location>
</feature>
<dbReference type="Gene3D" id="3.10.105.10">
    <property type="entry name" value="Dipeptide-binding Protein, Domain 3"/>
    <property type="match status" value="1"/>
</dbReference>
<sequence>MNLGRLSATAVFAATALALTACSASTPSPTSAPSVDREARAVVANFRAPVSNWALESDDAYVLSIAGCLETLVKYDSTTQNIEPMLAESWKQSSDTAWDFTLRQNVKFQDGTALDAKAAAASLNHVLKATAPARAVNPKTISKVSAVDADTLRVTTPAADPLLPYRMASVNAGILAPAAYGADGIDPFGHCTGPFIPVSEKAGQSLSLDRNVNYWGGDVQLAGGEIRYITEGPTRATQVQTGEADISMSIPATSLATLEADNSVKVLKADSPRTATLYLNNSRAPFDNLKLRQAATMALDLPAIAASVYEGAAQPATGPFAPSESWANPDLQVPQVNLEEAKKLVADSGYQQDKPLEIIAITERAEFAAVGAIIQEQFKQIGLQANVVTKSYGSVEPEVLAGNYDMILSQRNRMIDIADPIGFLQSDYTCDGGYNLSHYCNKDFDALIEKALPKTDQATRHDLYRQAGDVLAADAANVWLVNEQAIDALGSTVQGYVQDPLTRYVLTKDLAKTK</sequence>
<evidence type="ECO:0000256" key="1">
    <source>
        <dbReference type="SAM" id="SignalP"/>
    </source>
</evidence>
<dbReference type="GO" id="GO:1904680">
    <property type="term" value="F:peptide transmembrane transporter activity"/>
    <property type="evidence" value="ECO:0007669"/>
    <property type="project" value="TreeGrafter"/>
</dbReference>
<dbReference type="PIRSF" id="PIRSF002741">
    <property type="entry name" value="MppA"/>
    <property type="match status" value="1"/>
</dbReference>
<feature type="domain" description="Solute-binding protein family 5" evidence="2">
    <location>
        <begin position="82"/>
        <end position="434"/>
    </location>
</feature>
<dbReference type="InterPro" id="IPR039424">
    <property type="entry name" value="SBP_5"/>
</dbReference>
<dbReference type="GO" id="GO:0042597">
    <property type="term" value="C:periplasmic space"/>
    <property type="evidence" value="ECO:0007669"/>
    <property type="project" value="UniProtKB-ARBA"/>
</dbReference>
<dbReference type="PROSITE" id="PS51257">
    <property type="entry name" value="PROKAR_LIPOPROTEIN"/>
    <property type="match status" value="1"/>
</dbReference>
<dbReference type="PANTHER" id="PTHR30290:SF65">
    <property type="entry name" value="MONOACYL PHOSPHATIDYLINOSITOL TETRAMANNOSIDE-BINDING PROTEIN LPQW-RELATED"/>
    <property type="match status" value="1"/>
</dbReference>
<keyword evidence="1" id="KW-0732">Signal</keyword>
<dbReference type="PANTHER" id="PTHR30290">
    <property type="entry name" value="PERIPLASMIC BINDING COMPONENT OF ABC TRANSPORTER"/>
    <property type="match status" value="1"/>
</dbReference>